<dbReference type="AlphaFoldDB" id="A0A6N8SHM3"/>
<dbReference type="Proteomes" id="UP000435802">
    <property type="component" value="Unassembled WGS sequence"/>
</dbReference>
<dbReference type="InterPro" id="IPR016032">
    <property type="entry name" value="Sig_transdc_resp-reg_C-effctor"/>
</dbReference>
<gene>
    <name evidence="2" type="ORF">GR138_13760</name>
</gene>
<keyword evidence="3" id="KW-1185">Reference proteome</keyword>
<reference evidence="2 3" key="1">
    <citation type="submission" date="2019-12" db="EMBL/GenBank/DDBJ databases">
        <title>Shinella kummerowiae sp. nov., a symbiotic bacterium isolated from root nodules of the herbal legume Kummerowia stipulacea.</title>
        <authorList>
            <person name="Gao J."/>
        </authorList>
    </citation>
    <scope>NUCLEOTIDE SEQUENCE [LARGE SCALE GENOMIC DNA]</scope>
    <source>
        <strain evidence="2 3">CCBAU 25048</strain>
    </source>
</reference>
<dbReference type="Gene3D" id="1.10.10.10">
    <property type="entry name" value="Winged helix-like DNA-binding domain superfamily/Winged helix DNA-binding domain"/>
    <property type="match status" value="1"/>
</dbReference>
<dbReference type="InterPro" id="IPR036388">
    <property type="entry name" value="WH-like_DNA-bd_sf"/>
</dbReference>
<dbReference type="SMART" id="SM00421">
    <property type="entry name" value="HTH_LUXR"/>
    <property type="match status" value="1"/>
</dbReference>
<dbReference type="EMBL" id="WUMK01000004">
    <property type="protein sequence ID" value="MXN46260.1"/>
    <property type="molecule type" value="Genomic_DNA"/>
</dbReference>
<dbReference type="OrthoDB" id="7444822at2"/>
<dbReference type="GO" id="GO:0006355">
    <property type="term" value="P:regulation of DNA-templated transcription"/>
    <property type="evidence" value="ECO:0007669"/>
    <property type="project" value="InterPro"/>
</dbReference>
<evidence type="ECO:0000313" key="2">
    <source>
        <dbReference type="EMBL" id="MXN46260.1"/>
    </source>
</evidence>
<evidence type="ECO:0000259" key="1">
    <source>
        <dbReference type="SMART" id="SM00421"/>
    </source>
</evidence>
<sequence>MDAIQSELIGKIYEAAIFRDRWPEVVATIGRHFDFWGGALTWEAGGERRWAGTTNFLDVMEEFIAEGWATKNIRLERANREGQFSFVRDTDFFTSLERHSMPIYREFLAPRGLGCATATLIAGPEDINISVCFEQHLTKGSISDEAIRILDSLRPHIARSLVLATELDRQKADLLAAGLSAIGAPAAIVQDNGCVLSANPLFTTALRRVSIRARDRIFLHDESANRLLYEALAKIAGDQIKSIPLPATEDEQACIVHVIPLCGNALDFSPRGTAIVLVAQPAAAQANDLRILKGLYDLTRSEARIAIEIQSGMALPEVAKRLGISYETVRSMAKAIYAKTGSSGQSDLVRRLSVVARYSLPSSPQDPPKR</sequence>
<dbReference type="GO" id="GO:0003677">
    <property type="term" value="F:DNA binding"/>
    <property type="evidence" value="ECO:0007669"/>
    <property type="project" value="InterPro"/>
</dbReference>
<dbReference type="InterPro" id="IPR000792">
    <property type="entry name" value="Tscrpt_reg_LuxR_C"/>
</dbReference>
<name>A0A6N8SHM3_9HYPH</name>
<organism evidence="2 3">
    <name type="scientific">Shinella kummerowiae</name>
    <dbReference type="NCBI Taxonomy" id="417745"/>
    <lineage>
        <taxon>Bacteria</taxon>
        <taxon>Pseudomonadati</taxon>
        <taxon>Pseudomonadota</taxon>
        <taxon>Alphaproteobacteria</taxon>
        <taxon>Hyphomicrobiales</taxon>
        <taxon>Rhizobiaceae</taxon>
        <taxon>Shinella</taxon>
    </lineage>
</organism>
<evidence type="ECO:0000313" key="3">
    <source>
        <dbReference type="Proteomes" id="UP000435802"/>
    </source>
</evidence>
<accession>A0A6N8SHM3</accession>
<proteinExistence type="predicted"/>
<dbReference type="RefSeq" id="WP_160859779.1">
    <property type="nucleotide sequence ID" value="NZ_WUMK01000004.1"/>
</dbReference>
<dbReference type="SUPFAM" id="SSF46894">
    <property type="entry name" value="C-terminal effector domain of the bipartite response regulators"/>
    <property type="match status" value="1"/>
</dbReference>
<feature type="domain" description="HTH luxR-type" evidence="1">
    <location>
        <begin position="295"/>
        <end position="352"/>
    </location>
</feature>
<protein>
    <submittedName>
        <fullName evidence="2">LuxR family transcriptional regulator</fullName>
    </submittedName>
</protein>
<comment type="caution">
    <text evidence="2">The sequence shown here is derived from an EMBL/GenBank/DDBJ whole genome shotgun (WGS) entry which is preliminary data.</text>
</comment>